<feature type="transmembrane region" description="Helical" evidence="2">
    <location>
        <begin position="119"/>
        <end position="139"/>
    </location>
</feature>
<evidence type="ECO:0000313" key="3">
    <source>
        <dbReference type="EMBL" id="ERN05916.1"/>
    </source>
</evidence>
<dbReference type="Gramene" id="ERN05916">
    <property type="protein sequence ID" value="ERN05916"/>
    <property type="gene ID" value="AMTR_s00006p00268470"/>
</dbReference>
<dbReference type="GO" id="GO:0016020">
    <property type="term" value="C:membrane"/>
    <property type="evidence" value="ECO:0007669"/>
    <property type="project" value="UniProtKB-SubCell"/>
</dbReference>
<dbReference type="eggNOG" id="KOG0498">
    <property type="taxonomic scope" value="Eukaryota"/>
</dbReference>
<feature type="transmembrane region" description="Helical" evidence="2">
    <location>
        <begin position="50"/>
        <end position="69"/>
    </location>
</feature>
<evidence type="ECO:0000256" key="1">
    <source>
        <dbReference type="ARBA" id="ARBA00023303"/>
    </source>
</evidence>
<dbReference type="SUPFAM" id="SSF81324">
    <property type="entry name" value="Voltage-gated potassium channels"/>
    <property type="match status" value="1"/>
</dbReference>
<dbReference type="Proteomes" id="UP000017836">
    <property type="component" value="Unassembled WGS sequence"/>
</dbReference>
<dbReference type="OMA" id="HACRIED"/>
<feature type="transmembrane region" description="Helical" evidence="2">
    <location>
        <begin position="81"/>
        <end position="99"/>
    </location>
</feature>
<dbReference type="STRING" id="13333.W1PE60"/>
<keyword evidence="1" id="KW-0406">Ion transport</keyword>
<dbReference type="EMBL" id="KI393980">
    <property type="protein sequence ID" value="ERN05916.1"/>
    <property type="molecule type" value="Genomic_DNA"/>
</dbReference>
<dbReference type="GO" id="GO:0034220">
    <property type="term" value="P:monoatomic ion transmembrane transport"/>
    <property type="evidence" value="ECO:0007669"/>
    <property type="project" value="UniProtKB-KW"/>
</dbReference>
<keyword evidence="1" id="KW-0407">Ion channel</keyword>
<dbReference type="PANTHER" id="PTHR45651:SF9">
    <property type="entry name" value="CYCLIC NUCLEOTIDE-GATED ION CHANNEL 14-RELATED"/>
    <property type="match status" value="1"/>
</dbReference>
<keyword evidence="2" id="KW-0472">Membrane</keyword>
<evidence type="ECO:0000256" key="2">
    <source>
        <dbReference type="SAM" id="Phobius"/>
    </source>
</evidence>
<proteinExistence type="predicted"/>
<keyword evidence="2" id="KW-1133">Transmembrane helix</keyword>
<keyword evidence="4" id="KW-1185">Reference proteome</keyword>
<organism evidence="3 4">
    <name type="scientific">Amborella trichopoda</name>
    <dbReference type="NCBI Taxonomy" id="13333"/>
    <lineage>
        <taxon>Eukaryota</taxon>
        <taxon>Viridiplantae</taxon>
        <taxon>Streptophyta</taxon>
        <taxon>Embryophyta</taxon>
        <taxon>Tracheophyta</taxon>
        <taxon>Spermatophyta</taxon>
        <taxon>Magnoliopsida</taxon>
        <taxon>Amborellales</taxon>
        <taxon>Amborellaceae</taxon>
        <taxon>Amborella</taxon>
    </lineage>
</organism>
<protein>
    <submittedName>
        <fullName evidence="3">Uncharacterized protein</fullName>
    </submittedName>
</protein>
<accession>W1PE60</accession>
<dbReference type="PANTHER" id="PTHR45651">
    <property type="entry name" value="CYCLIC NUCLEOTIDE-GATED ION CHANNEL 15-RELATED-RELATED"/>
    <property type="match status" value="1"/>
</dbReference>
<sequence>MLGQNSGKSTSLIQDEFQSLTQDEFQSLTLDEFQNTCVCGDYVCQLSKPIGIYCSCVAQIVTWFIIPAVRNSGADHTNNTLALIVLIQYVPRLFLIFPLNARIVKTTGVVTKTAWAGAAYNLLLYMLASHVLGASWYLLSIGRMHTCWKMECRKENGTIIHMPKCDFNFLDCGSSNYMERQSWLNKTHVISNCDPANSVGTFNFGIYADALINEVVQSKFLEKYLYCLWWGLKNLSSYGQNLTTRCGGTRGRLARLVEGALGVLLGQGIV</sequence>
<evidence type="ECO:0000313" key="4">
    <source>
        <dbReference type="Proteomes" id="UP000017836"/>
    </source>
</evidence>
<dbReference type="HOGENOM" id="CLU_1031855_0_0_1"/>
<keyword evidence="2" id="KW-0812">Transmembrane</keyword>
<dbReference type="AlphaFoldDB" id="W1PE60"/>
<reference evidence="4" key="1">
    <citation type="journal article" date="2013" name="Science">
        <title>The Amborella genome and the evolution of flowering plants.</title>
        <authorList>
            <consortium name="Amborella Genome Project"/>
        </authorList>
    </citation>
    <scope>NUCLEOTIDE SEQUENCE [LARGE SCALE GENOMIC DNA]</scope>
</reference>
<keyword evidence="1" id="KW-0813">Transport</keyword>
<name>W1PE60_AMBTC</name>
<gene>
    <name evidence="3" type="ORF">AMTR_s00006p00268470</name>
</gene>